<proteinExistence type="predicted"/>
<gene>
    <name evidence="1" type="ORF">CWN80_06415</name>
</gene>
<evidence type="ECO:0008006" key="3">
    <source>
        <dbReference type="Google" id="ProtNLM"/>
    </source>
</evidence>
<evidence type="ECO:0000313" key="1">
    <source>
        <dbReference type="EMBL" id="RWU84022.1"/>
    </source>
</evidence>
<reference evidence="1 2" key="1">
    <citation type="journal article" date="2009" name="Int. J. Syst. Evol. Microbiol.">
        <title>Janibacter hoylei sp. nov., Bacillus isronensis sp. nov. and Bacillus aryabhattai sp. nov., isolated from cryotubes used for collecting air from the upper atmosphere.</title>
        <authorList>
            <person name="Shivaji S."/>
            <person name="Chaturvedi P."/>
            <person name="Begum Z."/>
            <person name="Pindi P.K."/>
            <person name="Manorama R."/>
            <person name="Padmanaban D.A."/>
            <person name="Shouche Y.S."/>
            <person name="Pawar S."/>
            <person name="Vaishampayan P."/>
            <person name="Dutt C.B."/>
            <person name="Datta G.N."/>
            <person name="Manchanda R.K."/>
            <person name="Rao U.R."/>
            <person name="Bhargava P.M."/>
            <person name="Narlikar J.V."/>
        </authorList>
    </citation>
    <scope>NUCLEOTIDE SEQUENCE [LARGE SCALE GENOMIC DNA]</scope>
    <source>
        <strain evidence="1 2">PVAS-1</strain>
    </source>
</reference>
<accession>A0A444B6Q5</accession>
<dbReference type="Proteomes" id="UP000288711">
    <property type="component" value="Unassembled WGS sequence"/>
</dbReference>
<dbReference type="RefSeq" id="WP_128277034.1">
    <property type="nucleotide sequence ID" value="NZ_PIPF01000006.1"/>
</dbReference>
<dbReference type="EMBL" id="PIPF01000006">
    <property type="protein sequence ID" value="RWU84022.1"/>
    <property type="molecule type" value="Genomic_DNA"/>
</dbReference>
<comment type="caution">
    <text evidence="1">The sequence shown here is derived from an EMBL/GenBank/DDBJ whole genome shotgun (WGS) entry which is preliminary data.</text>
</comment>
<dbReference type="AlphaFoldDB" id="A0A444B6Q5"/>
<organism evidence="1 2">
    <name type="scientific">Janibacter hoylei PVAS-1</name>
    <dbReference type="NCBI Taxonomy" id="1210046"/>
    <lineage>
        <taxon>Bacteria</taxon>
        <taxon>Bacillati</taxon>
        <taxon>Actinomycetota</taxon>
        <taxon>Actinomycetes</taxon>
        <taxon>Micrococcales</taxon>
        <taxon>Intrasporangiaceae</taxon>
        <taxon>Janibacter</taxon>
    </lineage>
</organism>
<protein>
    <recommendedName>
        <fullName evidence="3">Lipoprotein LpqN</fullName>
    </recommendedName>
</protein>
<name>A0A444B6Q5_9MICO</name>
<evidence type="ECO:0000313" key="2">
    <source>
        <dbReference type="Proteomes" id="UP000288711"/>
    </source>
</evidence>
<sequence>MTQISYPSEVVPGPPPITLEMPEGWEQVWAPDTLIAIRDRDEGATHFLANVVVRFYQRLAPFGPEEIHAELKQYAQQRQEGTVGQLKHQEVDGREFVGADVAFVDAEAGTVGQVHWFTAQRQNDVFDVIQVTGSYAGARRETDYATIDRIVDSIRINP</sequence>
<dbReference type="Gene3D" id="3.40.1000.10">
    <property type="entry name" value="Mog1/PsbP, alpha/beta/alpha sandwich"/>
    <property type="match status" value="1"/>
</dbReference>
<keyword evidence="2" id="KW-1185">Reference proteome</keyword>